<dbReference type="EMBL" id="BNJJ01000028">
    <property type="protein sequence ID" value="GHO88843.1"/>
    <property type="molecule type" value="Genomic_DNA"/>
</dbReference>
<proteinExistence type="predicted"/>
<keyword evidence="1" id="KW-1133">Transmembrane helix</keyword>
<comment type="caution">
    <text evidence="2">The sequence shown here is derived from an EMBL/GenBank/DDBJ whole genome shotgun (WGS) entry which is preliminary data.</text>
</comment>
<evidence type="ECO:0000256" key="1">
    <source>
        <dbReference type="SAM" id="Phobius"/>
    </source>
</evidence>
<evidence type="ECO:0000313" key="2">
    <source>
        <dbReference type="EMBL" id="GHO88843.1"/>
    </source>
</evidence>
<accession>A0ABQ3VSQ0</accession>
<keyword evidence="1" id="KW-0812">Transmembrane</keyword>
<feature type="transmembrane region" description="Helical" evidence="1">
    <location>
        <begin position="47"/>
        <end position="68"/>
    </location>
</feature>
<dbReference type="Proteomes" id="UP000635565">
    <property type="component" value="Unassembled WGS sequence"/>
</dbReference>
<sequence>MKFNKNIRHRNVSLKKVRFTKMLARFGEAVIINPITEEHIITIINPYIINSTVIGIWLCVVICGSSGVKAVLLK</sequence>
<gene>
    <name evidence="2" type="ORF">KSZ_68490</name>
</gene>
<protein>
    <submittedName>
        <fullName evidence="2">Uncharacterized protein</fullName>
    </submittedName>
</protein>
<reference evidence="2 3" key="1">
    <citation type="journal article" date="2021" name="Int. J. Syst. Evol. Microbiol.">
        <title>Reticulibacter mediterranei gen. nov., sp. nov., within the new family Reticulibacteraceae fam. nov., and Ktedonospora formicarum gen. nov., sp. nov., Ktedonobacter robiniae sp. nov., Dictyobacter formicarum sp. nov. and Dictyobacter arantiisoli sp. nov., belonging to the class Ktedonobacteria.</title>
        <authorList>
            <person name="Yabe S."/>
            <person name="Zheng Y."/>
            <person name="Wang C.M."/>
            <person name="Sakai Y."/>
            <person name="Abe K."/>
            <person name="Yokota A."/>
            <person name="Donadio S."/>
            <person name="Cavaletti L."/>
            <person name="Monciardini P."/>
        </authorList>
    </citation>
    <scope>NUCLEOTIDE SEQUENCE [LARGE SCALE GENOMIC DNA]</scope>
    <source>
        <strain evidence="2 3">SOSP1-9</strain>
    </source>
</reference>
<evidence type="ECO:0000313" key="3">
    <source>
        <dbReference type="Proteomes" id="UP000635565"/>
    </source>
</evidence>
<keyword evidence="3" id="KW-1185">Reference proteome</keyword>
<organism evidence="2 3">
    <name type="scientific">Dictyobacter formicarum</name>
    <dbReference type="NCBI Taxonomy" id="2778368"/>
    <lineage>
        <taxon>Bacteria</taxon>
        <taxon>Bacillati</taxon>
        <taxon>Chloroflexota</taxon>
        <taxon>Ktedonobacteria</taxon>
        <taxon>Ktedonobacterales</taxon>
        <taxon>Dictyobacteraceae</taxon>
        <taxon>Dictyobacter</taxon>
    </lineage>
</organism>
<keyword evidence="1" id="KW-0472">Membrane</keyword>
<name>A0ABQ3VSQ0_9CHLR</name>